<dbReference type="GO" id="GO:0005737">
    <property type="term" value="C:cytoplasm"/>
    <property type="evidence" value="ECO:0007669"/>
    <property type="project" value="UniProtKB-SubCell"/>
</dbReference>
<comment type="caution">
    <text evidence="5">The sequence shown here is derived from an EMBL/GenBank/DDBJ whole genome shotgun (WGS) entry which is preliminary data.</text>
</comment>
<evidence type="ECO:0000313" key="6">
    <source>
        <dbReference type="Proteomes" id="UP000537130"/>
    </source>
</evidence>
<evidence type="ECO:0000256" key="3">
    <source>
        <dbReference type="HAMAP-Rule" id="MF_00919"/>
    </source>
</evidence>
<dbReference type="RefSeq" id="WP_183408791.1">
    <property type="nucleotide sequence ID" value="NZ_JACHWY010000001.1"/>
</dbReference>
<comment type="subcellular location">
    <subcellularLocation>
        <location evidence="3">Cytoplasm</location>
    </subcellularLocation>
</comment>
<reference evidence="5 6" key="1">
    <citation type="submission" date="2020-08" db="EMBL/GenBank/DDBJ databases">
        <title>Genomic Encyclopedia of Type Strains, Phase III (KMG-III): the genomes of soil and plant-associated and newly described type strains.</title>
        <authorList>
            <person name="Whitman W."/>
        </authorList>
    </citation>
    <scope>NUCLEOTIDE SEQUENCE [LARGE SCALE GENOMIC DNA]</scope>
    <source>
        <strain evidence="5 6">CECT 8654</strain>
    </source>
</reference>
<sequence>MRRQKRDMSDRAFHKGYQAGFSGKNKDMCPHQQEALRQHWLTGWREGRQDSWEGYTQVEALQKSYAQ</sequence>
<name>A0A7W4Z4G3_9GAMM</name>
<dbReference type="Proteomes" id="UP000537130">
    <property type="component" value="Unassembled WGS sequence"/>
</dbReference>
<organism evidence="5 6">
    <name type="scientific">Litorivivens lipolytica</name>
    <dbReference type="NCBI Taxonomy" id="1524264"/>
    <lineage>
        <taxon>Bacteria</taxon>
        <taxon>Pseudomonadati</taxon>
        <taxon>Pseudomonadota</taxon>
        <taxon>Gammaproteobacteria</taxon>
        <taxon>Litorivivens</taxon>
    </lineage>
</organism>
<dbReference type="Gene3D" id="1.10.10.620">
    <property type="entry name" value="ribosome modulation factor like domain"/>
    <property type="match status" value="1"/>
</dbReference>
<feature type="region of interest" description="Disordered" evidence="4">
    <location>
        <begin position="1"/>
        <end position="28"/>
    </location>
</feature>
<proteinExistence type="inferred from homology"/>
<gene>
    <name evidence="3" type="primary">rmf</name>
    <name evidence="5" type="ORF">FHR99_000319</name>
</gene>
<dbReference type="AlphaFoldDB" id="A0A7W4Z4G3"/>
<feature type="compositionally biased region" description="Basic and acidic residues" evidence="4">
    <location>
        <begin position="1"/>
        <end position="13"/>
    </location>
</feature>
<dbReference type="InterPro" id="IPR007040">
    <property type="entry name" value="Ribosome_modulation_factor"/>
</dbReference>
<comment type="similarity">
    <text evidence="3">Belongs to the ribosome modulation factor family.</text>
</comment>
<keyword evidence="6" id="KW-1185">Reference proteome</keyword>
<dbReference type="InterPro" id="IPR023200">
    <property type="entry name" value="RMF_sf"/>
</dbReference>
<evidence type="ECO:0000256" key="1">
    <source>
        <dbReference type="ARBA" id="ARBA00022490"/>
    </source>
</evidence>
<evidence type="ECO:0000256" key="4">
    <source>
        <dbReference type="SAM" id="MobiDB-lite"/>
    </source>
</evidence>
<dbReference type="HAMAP" id="MF_00919">
    <property type="entry name" value="RMF"/>
    <property type="match status" value="1"/>
</dbReference>
<dbReference type="EMBL" id="JACHWY010000001">
    <property type="protein sequence ID" value="MBB3046083.1"/>
    <property type="molecule type" value="Genomic_DNA"/>
</dbReference>
<dbReference type="GO" id="GO:0006417">
    <property type="term" value="P:regulation of translation"/>
    <property type="evidence" value="ECO:0007669"/>
    <property type="project" value="UniProtKB-UniRule"/>
</dbReference>
<evidence type="ECO:0000256" key="2">
    <source>
        <dbReference type="ARBA" id="ARBA00022845"/>
    </source>
</evidence>
<accession>A0A7W4Z4G3</accession>
<comment type="function">
    <text evidence="3">During stationary phase, converts 70S ribosomes to an inactive dimeric form (100S ribosomes).</text>
</comment>
<dbReference type="Pfam" id="PF04957">
    <property type="entry name" value="RMF"/>
    <property type="match status" value="1"/>
</dbReference>
<dbReference type="NCBIfam" id="NF041886">
    <property type="entry name" value="Rmf_CrpP_fam"/>
    <property type="match status" value="1"/>
</dbReference>
<keyword evidence="2 3" id="KW-0810">Translation regulation</keyword>
<protein>
    <recommendedName>
        <fullName evidence="3">Ribosome modulation factor</fullName>
        <shortName evidence="3">RMF</shortName>
    </recommendedName>
</protein>
<evidence type="ECO:0000313" key="5">
    <source>
        <dbReference type="EMBL" id="MBB3046083.1"/>
    </source>
</evidence>
<dbReference type="NCBIfam" id="NF011162">
    <property type="entry name" value="PRK14563.1"/>
    <property type="match status" value="1"/>
</dbReference>
<keyword evidence="1 3" id="KW-0963">Cytoplasm</keyword>